<evidence type="ECO:0000256" key="2">
    <source>
        <dbReference type="ARBA" id="ARBA00022679"/>
    </source>
</evidence>
<dbReference type="InterPro" id="IPR001296">
    <property type="entry name" value="Glyco_trans_1"/>
</dbReference>
<dbReference type="InterPro" id="IPR028098">
    <property type="entry name" value="Glyco_trans_4-like_N"/>
</dbReference>
<dbReference type="EMBL" id="LMWI01000001">
    <property type="protein sequence ID" value="KUJ49156.1"/>
    <property type="molecule type" value="Genomic_DNA"/>
</dbReference>
<proteinExistence type="predicted"/>
<dbReference type="GO" id="GO:1901137">
    <property type="term" value="P:carbohydrate derivative biosynthetic process"/>
    <property type="evidence" value="ECO:0007669"/>
    <property type="project" value="UniProtKB-ARBA"/>
</dbReference>
<dbReference type="Proteomes" id="UP000053246">
    <property type="component" value="Unassembled WGS sequence"/>
</dbReference>
<feature type="domain" description="Glycosyl transferase family 1" evidence="3">
    <location>
        <begin position="177"/>
        <end position="326"/>
    </location>
</feature>
<dbReference type="GO" id="GO:0016757">
    <property type="term" value="F:glycosyltransferase activity"/>
    <property type="evidence" value="ECO:0007669"/>
    <property type="project" value="UniProtKB-KW"/>
</dbReference>
<dbReference type="InterPro" id="IPR050194">
    <property type="entry name" value="Glycosyltransferase_grp1"/>
</dbReference>
<dbReference type="CDD" id="cd03801">
    <property type="entry name" value="GT4_PimA-like"/>
    <property type="match status" value="1"/>
</dbReference>
<evidence type="ECO:0000313" key="5">
    <source>
        <dbReference type="EMBL" id="KUJ49156.1"/>
    </source>
</evidence>
<organism evidence="5 6">
    <name type="scientific">Micromonospora maris</name>
    <dbReference type="NCBI Taxonomy" id="1003110"/>
    <lineage>
        <taxon>Bacteria</taxon>
        <taxon>Bacillati</taxon>
        <taxon>Actinomycetota</taxon>
        <taxon>Actinomycetes</taxon>
        <taxon>Micromonosporales</taxon>
        <taxon>Micromonosporaceae</taxon>
        <taxon>Micromonospora</taxon>
    </lineage>
</organism>
<dbReference type="PANTHER" id="PTHR45947">
    <property type="entry name" value="SULFOQUINOVOSYL TRANSFERASE SQD2"/>
    <property type="match status" value="1"/>
</dbReference>
<dbReference type="RefSeq" id="WP_013732573.1">
    <property type="nucleotide sequence ID" value="NZ_LMWI01000001.1"/>
</dbReference>
<evidence type="ECO:0000313" key="6">
    <source>
        <dbReference type="Proteomes" id="UP000053246"/>
    </source>
</evidence>
<comment type="caution">
    <text evidence="5">The sequence shown here is derived from an EMBL/GenBank/DDBJ whole genome shotgun (WGS) entry which is preliminary data.</text>
</comment>
<dbReference type="Pfam" id="PF00534">
    <property type="entry name" value="Glycos_transf_1"/>
    <property type="match status" value="1"/>
</dbReference>
<accession>A0A9X0LGC3</accession>
<name>A0A9X0LGC3_9ACTN</name>
<evidence type="ECO:0000256" key="1">
    <source>
        <dbReference type="ARBA" id="ARBA00022676"/>
    </source>
</evidence>
<dbReference type="OMA" id="WDARILC"/>
<evidence type="ECO:0000259" key="3">
    <source>
        <dbReference type="Pfam" id="PF00534"/>
    </source>
</evidence>
<dbReference type="Gene3D" id="3.40.50.2000">
    <property type="entry name" value="Glycogen Phosphorylase B"/>
    <property type="match status" value="2"/>
</dbReference>
<sequence>MHVVHAFADSRLVSGVNQSVWQLSAAQAAMYPDSQVTVLTFDPRATAPPGVRVVLVSPHSVPAVLARLRPDVLHLHSVLRPTLTIATLAARRLGVPVVASPRGGYAPRAIARRNLLKRSYTRSVELLRMRHTQLFLALTDREGRDIRALYPDAIVRTVGNGIAPLVAAPVAGQHPPHRRPSLIYLGRPDVEHKGLDRLMRLAAELPEAEVLMYGDGLERLHRDGPVPTNVRLMGVAAGPEKAAALIGSSCYVHLSRWEAYGRSIVEAMGLSVPVAISAECDLADEIRRLGLGLVLADADDAGGSARALRRYLDSPLAEQSTRRAREWALTEATPSAVAQRIAQAYAAVIPDAAEPSDVGPSGRNSIINH</sequence>
<dbReference type="AlphaFoldDB" id="A0A9X0LGC3"/>
<reference evidence="5 6" key="1">
    <citation type="submission" date="2015-10" db="EMBL/GenBank/DDBJ databases">
        <authorList>
            <person name="Ju K.-S."/>
            <person name="Doroghazi J.R."/>
            <person name="Metcalf W.W."/>
        </authorList>
    </citation>
    <scope>NUCLEOTIDE SEQUENCE [LARGE SCALE GENOMIC DNA]</scope>
    <source>
        <strain evidence="5 6">NRRL B-24793</strain>
    </source>
</reference>
<keyword evidence="2" id="KW-0808">Transferase</keyword>
<protein>
    <submittedName>
        <fullName evidence="5">Uncharacterized protein</fullName>
    </submittedName>
</protein>
<dbReference type="SUPFAM" id="SSF53756">
    <property type="entry name" value="UDP-Glycosyltransferase/glycogen phosphorylase"/>
    <property type="match status" value="1"/>
</dbReference>
<evidence type="ECO:0000259" key="4">
    <source>
        <dbReference type="Pfam" id="PF13439"/>
    </source>
</evidence>
<dbReference type="Pfam" id="PF13439">
    <property type="entry name" value="Glyco_transf_4"/>
    <property type="match status" value="1"/>
</dbReference>
<feature type="domain" description="Glycosyltransferase subfamily 4-like N-terminal" evidence="4">
    <location>
        <begin position="14"/>
        <end position="162"/>
    </location>
</feature>
<keyword evidence="1" id="KW-0328">Glycosyltransferase</keyword>
<dbReference type="PANTHER" id="PTHR45947:SF3">
    <property type="entry name" value="SULFOQUINOVOSYL TRANSFERASE SQD2"/>
    <property type="match status" value="1"/>
</dbReference>
<keyword evidence="6" id="KW-1185">Reference proteome</keyword>
<gene>
    <name evidence="5" type="ORF">ADL17_09395</name>
</gene>